<dbReference type="InterPro" id="IPR036291">
    <property type="entry name" value="NAD(P)-bd_dom_sf"/>
</dbReference>
<keyword evidence="2" id="KW-0560">Oxidoreductase</keyword>
<proteinExistence type="inferred from homology"/>
<dbReference type="GO" id="GO:0016491">
    <property type="term" value="F:oxidoreductase activity"/>
    <property type="evidence" value="ECO:0007669"/>
    <property type="project" value="UniProtKB-KW"/>
</dbReference>
<dbReference type="EMBL" id="SLWN01000017">
    <property type="protein sequence ID" value="TCO17590.1"/>
    <property type="molecule type" value="Genomic_DNA"/>
</dbReference>
<dbReference type="Gene3D" id="3.40.50.720">
    <property type="entry name" value="NAD(P)-binding Rossmann-like Domain"/>
    <property type="match status" value="1"/>
</dbReference>
<reference evidence="3 4" key="1">
    <citation type="journal article" date="2015" name="Stand. Genomic Sci.">
        <title>Genomic Encyclopedia of Bacterial and Archaeal Type Strains, Phase III: the genomes of soil and plant-associated and newly described type strains.</title>
        <authorList>
            <person name="Whitman W.B."/>
            <person name="Woyke T."/>
            <person name="Klenk H.P."/>
            <person name="Zhou Y."/>
            <person name="Lilburn T.G."/>
            <person name="Beck B.J."/>
            <person name="De Vos P."/>
            <person name="Vandamme P."/>
            <person name="Eisen J.A."/>
            <person name="Garrity G."/>
            <person name="Hugenholtz P."/>
            <person name="Kyrpides N.C."/>
        </authorList>
    </citation>
    <scope>NUCLEOTIDE SEQUENCE [LARGE SCALE GENOMIC DNA]</scope>
    <source>
        <strain evidence="3 4">VKM Ac-2572</strain>
    </source>
</reference>
<dbReference type="Pfam" id="PF00106">
    <property type="entry name" value="adh_short"/>
    <property type="match status" value="1"/>
</dbReference>
<dbReference type="AlphaFoldDB" id="A0A4V2RY45"/>
<dbReference type="CDD" id="cd05233">
    <property type="entry name" value="SDR_c"/>
    <property type="match status" value="1"/>
</dbReference>
<dbReference type="RefSeq" id="WP_132214339.1">
    <property type="nucleotide sequence ID" value="NZ_SLWN01000017.1"/>
</dbReference>
<comment type="caution">
    <text evidence="3">The sequence shown here is derived from an EMBL/GenBank/DDBJ whole genome shotgun (WGS) entry which is preliminary data.</text>
</comment>
<keyword evidence="4" id="KW-1185">Reference proteome</keyword>
<evidence type="ECO:0000313" key="4">
    <source>
        <dbReference type="Proteomes" id="UP000294508"/>
    </source>
</evidence>
<dbReference type="PRINTS" id="PR00081">
    <property type="entry name" value="GDHRDH"/>
</dbReference>
<protein>
    <submittedName>
        <fullName evidence="3">Short-subunit dehydrogenase</fullName>
    </submittedName>
</protein>
<sequence>MTLTGAHVLVTGAGRDTGRKLALAFAARGAQVLATARTQSAAEETVALIEAAGGNATPAVLDLADPASIERLAVDRLDVLVNSGARYLAGAPSPADIVDTIAGGATGTILLTERLLPLLRASNRPEIVNLISAAGEVGHHRSPAHPAFYAAKHAQAGYAEILSERLRPDGIRVISLFPPDFVQDGPRETGADLTAQSVVDCVLFAVGQPRDCFIRSFCFEQPVPRP</sequence>
<evidence type="ECO:0000256" key="2">
    <source>
        <dbReference type="ARBA" id="ARBA00023002"/>
    </source>
</evidence>
<dbReference type="PANTHER" id="PTHR44196:SF1">
    <property type="entry name" value="DEHYDROGENASE_REDUCTASE SDR FAMILY MEMBER 7B"/>
    <property type="match status" value="1"/>
</dbReference>
<evidence type="ECO:0000313" key="3">
    <source>
        <dbReference type="EMBL" id="TCO17590.1"/>
    </source>
</evidence>
<accession>A0A4V2RY45</accession>
<dbReference type="GO" id="GO:0016020">
    <property type="term" value="C:membrane"/>
    <property type="evidence" value="ECO:0007669"/>
    <property type="project" value="TreeGrafter"/>
</dbReference>
<comment type="similarity">
    <text evidence="1">Belongs to the short-chain dehydrogenases/reductases (SDR) family.</text>
</comment>
<organism evidence="3 4">
    <name type="scientific">Kribbella steppae</name>
    <dbReference type="NCBI Taxonomy" id="2512223"/>
    <lineage>
        <taxon>Bacteria</taxon>
        <taxon>Bacillati</taxon>
        <taxon>Actinomycetota</taxon>
        <taxon>Actinomycetes</taxon>
        <taxon>Propionibacteriales</taxon>
        <taxon>Kribbellaceae</taxon>
        <taxon>Kribbella</taxon>
    </lineage>
</organism>
<gene>
    <name evidence="3" type="ORF">EV652_11742</name>
</gene>
<evidence type="ECO:0000256" key="1">
    <source>
        <dbReference type="ARBA" id="ARBA00006484"/>
    </source>
</evidence>
<dbReference type="PANTHER" id="PTHR44196">
    <property type="entry name" value="DEHYDROGENASE/REDUCTASE SDR FAMILY MEMBER 7B"/>
    <property type="match status" value="1"/>
</dbReference>
<dbReference type="InterPro" id="IPR002347">
    <property type="entry name" value="SDR_fam"/>
</dbReference>
<dbReference type="Proteomes" id="UP000294508">
    <property type="component" value="Unassembled WGS sequence"/>
</dbReference>
<dbReference type="OrthoDB" id="3212478at2"/>
<dbReference type="SUPFAM" id="SSF51735">
    <property type="entry name" value="NAD(P)-binding Rossmann-fold domains"/>
    <property type="match status" value="1"/>
</dbReference>
<name>A0A4V2RY45_9ACTN</name>